<accession>A0A1K1LFT9</accession>
<dbReference type="KEGG" id="dpg:DESPIGER_0420"/>
<gene>
    <name evidence="2" type="ORF">DESPIGER_0420</name>
</gene>
<feature type="region of interest" description="Disordered" evidence="1">
    <location>
        <begin position="1"/>
        <end position="37"/>
    </location>
</feature>
<evidence type="ECO:0000313" key="3">
    <source>
        <dbReference type="Proteomes" id="UP000186323"/>
    </source>
</evidence>
<evidence type="ECO:0000256" key="1">
    <source>
        <dbReference type="SAM" id="MobiDB-lite"/>
    </source>
</evidence>
<reference evidence="3" key="1">
    <citation type="submission" date="2016-10" db="EMBL/GenBank/DDBJ databases">
        <authorList>
            <person name="Wegmann U."/>
        </authorList>
    </citation>
    <scope>NUCLEOTIDE SEQUENCE [LARGE SCALE GENOMIC DNA]</scope>
</reference>
<dbReference type="AlphaFoldDB" id="A0A1K1LFT9"/>
<keyword evidence="3" id="KW-1185">Reference proteome</keyword>
<proteinExistence type="predicted"/>
<sequence>MQDGDRQKGKKRTGKKEGRGESGTAAGDLFPRELRDW</sequence>
<name>A0A1K1LFT9_9BACT</name>
<dbReference type="EMBL" id="LT630450">
    <property type="protein sequence ID" value="SFV72310.1"/>
    <property type="molecule type" value="Genomic_DNA"/>
</dbReference>
<evidence type="ECO:0000313" key="2">
    <source>
        <dbReference type="EMBL" id="SFV72310.1"/>
    </source>
</evidence>
<protein>
    <submittedName>
        <fullName evidence="2">Uncharacterized protein</fullName>
    </submittedName>
</protein>
<organism evidence="2 3">
    <name type="scientific">Desulfovibrio piger</name>
    <dbReference type="NCBI Taxonomy" id="901"/>
    <lineage>
        <taxon>Bacteria</taxon>
        <taxon>Pseudomonadati</taxon>
        <taxon>Thermodesulfobacteriota</taxon>
        <taxon>Desulfovibrionia</taxon>
        <taxon>Desulfovibrionales</taxon>
        <taxon>Desulfovibrionaceae</taxon>
        <taxon>Desulfovibrio</taxon>
    </lineage>
</organism>
<dbReference type="Proteomes" id="UP000186323">
    <property type="component" value="Chromosome I"/>
</dbReference>